<comment type="caution">
    <text evidence="2">The sequence shown here is derived from an EMBL/GenBank/DDBJ whole genome shotgun (WGS) entry which is preliminary data.</text>
</comment>
<dbReference type="RefSeq" id="WP_377569623.1">
    <property type="nucleotide sequence ID" value="NZ_JBHTMP010000012.1"/>
</dbReference>
<feature type="transmembrane region" description="Helical" evidence="1">
    <location>
        <begin position="237"/>
        <end position="260"/>
    </location>
</feature>
<dbReference type="EMBL" id="JBHTMP010000012">
    <property type="protein sequence ID" value="MFD1321506.1"/>
    <property type="molecule type" value="Genomic_DNA"/>
</dbReference>
<sequence length="272" mass="28250">MTINRAALVASLMTLVATLATVAVPALPYTRGFAPDWVTVVATLLGALFTVLARPIAIGWIAALGLLWSASGLVLDCFRAFFWVTGIPAGDFSQVDWAGMLVRALSLAATALVGALLLRRTRAPGGVWLGYTAFGLAFVYPVAKLYWWLGGEILRPTGFDQGLPVGELAAMAIGAVGSLALVQSWGRRLPRRLVLVGGWTGAAALTTMGSLAAFGVLADVLGVTDGPIDLVDTAGLVMVGLIYGSWLLFGLAVGGATLAYQQATAPKVRHGV</sequence>
<evidence type="ECO:0000313" key="3">
    <source>
        <dbReference type="Proteomes" id="UP001597260"/>
    </source>
</evidence>
<feature type="transmembrane region" description="Helical" evidence="1">
    <location>
        <begin position="60"/>
        <end position="85"/>
    </location>
</feature>
<keyword evidence="1" id="KW-0472">Membrane</keyword>
<keyword evidence="1" id="KW-0812">Transmembrane</keyword>
<feature type="transmembrane region" description="Helical" evidence="1">
    <location>
        <begin position="194"/>
        <end position="217"/>
    </location>
</feature>
<feature type="transmembrane region" description="Helical" evidence="1">
    <location>
        <begin position="163"/>
        <end position="182"/>
    </location>
</feature>
<protein>
    <recommendedName>
        <fullName evidence="4">Ammonium transporter AmtB-like domain-containing protein</fullName>
    </recommendedName>
</protein>
<organism evidence="2 3">
    <name type="scientific">Micromonospora sonneratiae</name>
    <dbReference type="NCBI Taxonomy" id="1184706"/>
    <lineage>
        <taxon>Bacteria</taxon>
        <taxon>Bacillati</taxon>
        <taxon>Actinomycetota</taxon>
        <taxon>Actinomycetes</taxon>
        <taxon>Micromonosporales</taxon>
        <taxon>Micromonosporaceae</taxon>
        <taxon>Micromonospora</taxon>
    </lineage>
</organism>
<evidence type="ECO:0000256" key="1">
    <source>
        <dbReference type="SAM" id="Phobius"/>
    </source>
</evidence>
<feature type="transmembrane region" description="Helical" evidence="1">
    <location>
        <begin position="33"/>
        <end position="53"/>
    </location>
</feature>
<dbReference type="Proteomes" id="UP001597260">
    <property type="component" value="Unassembled WGS sequence"/>
</dbReference>
<proteinExistence type="predicted"/>
<evidence type="ECO:0008006" key="4">
    <source>
        <dbReference type="Google" id="ProtNLM"/>
    </source>
</evidence>
<evidence type="ECO:0000313" key="2">
    <source>
        <dbReference type="EMBL" id="MFD1321506.1"/>
    </source>
</evidence>
<keyword evidence="3" id="KW-1185">Reference proteome</keyword>
<reference evidence="3" key="1">
    <citation type="journal article" date="2019" name="Int. J. Syst. Evol. Microbiol.">
        <title>The Global Catalogue of Microorganisms (GCM) 10K type strain sequencing project: providing services to taxonomists for standard genome sequencing and annotation.</title>
        <authorList>
            <consortium name="The Broad Institute Genomics Platform"/>
            <consortium name="The Broad Institute Genome Sequencing Center for Infectious Disease"/>
            <person name="Wu L."/>
            <person name="Ma J."/>
        </authorList>
    </citation>
    <scope>NUCLEOTIDE SEQUENCE [LARGE SCALE GENOMIC DNA]</scope>
    <source>
        <strain evidence="3">JCM 31037</strain>
    </source>
</reference>
<feature type="transmembrane region" description="Helical" evidence="1">
    <location>
        <begin position="97"/>
        <end position="118"/>
    </location>
</feature>
<feature type="transmembrane region" description="Helical" evidence="1">
    <location>
        <begin position="125"/>
        <end position="143"/>
    </location>
</feature>
<keyword evidence="1" id="KW-1133">Transmembrane helix</keyword>
<name>A0ABW3YD25_9ACTN</name>
<accession>A0ABW3YD25</accession>
<gene>
    <name evidence="2" type="ORF">ACFQ4H_10440</name>
</gene>